<dbReference type="InterPro" id="IPR020476">
    <property type="entry name" value="Nudix_hydrolase"/>
</dbReference>
<dbReference type="CDD" id="cd18873">
    <property type="entry name" value="NUDIX_NadM_like"/>
    <property type="match status" value="1"/>
</dbReference>
<dbReference type="PROSITE" id="PS51462">
    <property type="entry name" value="NUDIX"/>
    <property type="match status" value="1"/>
</dbReference>
<dbReference type="PRINTS" id="PR00502">
    <property type="entry name" value="NUDIXFAMILY"/>
</dbReference>
<dbReference type="SUPFAM" id="SSF55811">
    <property type="entry name" value="Nudix"/>
    <property type="match status" value="1"/>
</dbReference>
<feature type="domain" description="Nudix hydrolase" evidence="2">
    <location>
        <begin position="10"/>
        <end position="146"/>
    </location>
</feature>
<dbReference type="EMBL" id="QEWP01000019">
    <property type="protein sequence ID" value="PWD98078.1"/>
    <property type="molecule type" value="Genomic_DNA"/>
</dbReference>
<dbReference type="OrthoDB" id="9786141at2"/>
<evidence type="ECO:0000259" key="2">
    <source>
        <dbReference type="PROSITE" id="PS51462"/>
    </source>
</evidence>
<dbReference type="InterPro" id="IPR015797">
    <property type="entry name" value="NUDIX_hydrolase-like_dom_sf"/>
</dbReference>
<comment type="caution">
    <text evidence="3">The sequence shown here is derived from an EMBL/GenBank/DDBJ whole genome shotgun (WGS) entry which is preliminary data.</text>
</comment>
<reference evidence="3 4" key="1">
    <citation type="submission" date="2018-05" db="EMBL/GenBank/DDBJ databases">
        <title>Marinilabilia rubrum sp. nov., isolated from saltern sediment.</title>
        <authorList>
            <person name="Zhang R."/>
        </authorList>
    </citation>
    <scope>NUCLEOTIDE SEQUENCE [LARGE SCALE GENOMIC DNA]</scope>
    <source>
        <strain evidence="3 4">WTE16</strain>
    </source>
</reference>
<dbReference type="AlphaFoldDB" id="A0A2U2B4T0"/>
<dbReference type="GO" id="GO:0016787">
    <property type="term" value="F:hydrolase activity"/>
    <property type="evidence" value="ECO:0007669"/>
    <property type="project" value="UniProtKB-KW"/>
</dbReference>
<dbReference type="InterPro" id="IPR000086">
    <property type="entry name" value="NUDIX_hydrolase_dom"/>
</dbReference>
<dbReference type="PANTHER" id="PTHR43736">
    <property type="entry name" value="ADP-RIBOSE PYROPHOSPHATASE"/>
    <property type="match status" value="1"/>
</dbReference>
<protein>
    <submittedName>
        <fullName evidence="3">NUDIX hydrolase</fullName>
    </submittedName>
</protein>
<dbReference type="RefSeq" id="WP_109265721.1">
    <property type="nucleotide sequence ID" value="NZ_QEWP01000019.1"/>
</dbReference>
<dbReference type="Pfam" id="PF00293">
    <property type="entry name" value="NUDIX"/>
    <property type="match status" value="1"/>
</dbReference>
<evidence type="ECO:0000256" key="1">
    <source>
        <dbReference type="ARBA" id="ARBA00022801"/>
    </source>
</evidence>
<accession>A0A2U2B4T0</accession>
<keyword evidence="4" id="KW-1185">Reference proteome</keyword>
<proteinExistence type="predicted"/>
<sequence>MSKNKYCYDYPRPAVTADVVAVSGNSDDADASLLLIKRARPPFENMWALPGGFADMDEDIEDSAIRELEEETGLTDVKIHQIGAFGKVGRDPRHRTITVAYLSLLEKEIEVVGADDAAEARWFPLKDLPPLAFDHGEIVEAGLKLRERLRQ</sequence>
<dbReference type="PANTHER" id="PTHR43736:SF1">
    <property type="entry name" value="DIHYDRONEOPTERIN TRIPHOSPHATE DIPHOSPHATASE"/>
    <property type="match status" value="1"/>
</dbReference>
<dbReference type="Proteomes" id="UP000244956">
    <property type="component" value="Unassembled WGS sequence"/>
</dbReference>
<evidence type="ECO:0000313" key="3">
    <source>
        <dbReference type="EMBL" id="PWD98078.1"/>
    </source>
</evidence>
<gene>
    <name evidence="3" type="ORF">DDZ16_17195</name>
</gene>
<evidence type="ECO:0000313" key="4">
    <source>
        <dbReference type="Proteomes" id="UP000244956"/>
    </source>
</evidence>
<organism evidence="3 4">
    <name type="scientific">Marinilabilia rubra</name>
    <dbReference type="NCBI Taxonomy" id="2162893"/>
    <lineage>
        <taxon>Bacteria</taxon>
        <taxon>Pseudomonadati</taxon>
        <taxon>Bacteroidota</taxon>
        <taxon>Bacteroidia</taxon>
        <taxon>Marinilabiliales</taxon>
        <taxon>Marinilabiliaceae</taxon>
        <taxon>Marinilabilia</taxon>
    </lineage>
</organism>
<name>A0A2U2B4T0_9BACT</name>
<keyword evidence="1 3" id="KW-0378">Hydrolase</keyword>
<dbReference type="Gene3D" id="3.90.79.10">
    <property type="entry name" value="Nucleoside Triphosphate Pyrophosphohydrolase"/>
    <property type="match status" value="1"/>
</dbReference>